<reference evidence="2 3" key="1">
    <citation type="submission" date="2023-05" db="EMBL/GenBank/DDBJ databases">
        <title>Lithophilousrod everest ZFBP1038 complete genpme.</title>
        <authorList>
            <person name="Tian M."/>
        </authorList>
    </citation>
    <scope>NUCLEOTIDE SEQUENCE [LARGE SCALE GENOMIC DNA]</scope>
    <source>
        <strain evidence="2 3">ZFBP1038</strain>
    </source>
</reference>
<organism evidence="2 3">
    <name type="scientific">Saxibacter everestensis</name>
    <dbReference type="NCBI Taxonomy" id="2909229"/>
    <lineage>
        <taxon>Bacteria</taxon>
        <taxon>Bacillati</taxon>
        <taxon>Actinomycetota</taxon>
        <taxon>Actinomycetes</taxon>
        <taxon>Micrococcales</taxon>
        <taxon>Brevibacteriaceae</taxon>
        <taxon>Saxibacter</taxon>
    </lineage>
</organism>
<evidence type="ECO:0000313" key="3">
    <source>
        <dbReference type="Proteomes" id="UP001209083"/>
    </source>
</evidence>
<dbReference type="EMBL" id="CP090958">
    <property type="protein sequence ID" value="WGW11655.1"/>
    <property type="molecule type" value="Genomic_DNA"/>
</dbReference>
<sequence>MVFLHAFPLNGQMWDPVRAELPVGLRTLALDFPGFGDRPAFDSDTPPGIASLADLAIGQIEALTDRPAVLVGLSLGGYVMGELVGRRPDLVAGLVFADTRLSADAPAEQPRREAMAGQVLADGHVGSLLTDYLPACMGQTTFAQRPAVVDRAKRLILQASPAGAAWTFRAMSARVDTSGAVRDSGLPGCLIVGAEDALCTADDRRLISDALRGGPVLEIPRAGHYSAMEDPHGFASRLVLFLQNTYATGVRTHG</sequence>
<dbReference type="InterPro" id="IPR029058">
    <property type="entry name" value="AB_hydrolase_fold"/>
</dbReference>
<dbReference type="GO" id="GO:0016787">
    <property type="term" value="F:hydrolase activity"/>
    <property type="evidence" value="ECO:0007669"/>
    <property type="project" value="UniProtKB-KW"/>
</dbReference>
<accession>A0ABY8QRM0</accession>
<evidence type="ECO:0000259" key="1">
    <source>
        <dbReference type="Pfam" id="PF12697"/>
    </source>
</evidence>
<dbReference type="RefSeq" id="WP_349638445.1">
    <property type="nucleotide sequence ID" value="NZ_CP090958.1"/>
</dbReference>
<proteinExistence type="predicted"/>
<dbReference type="SUPFAM" id="SSF53474">
    <property type="entry name" value="alpha/beta-Hydrolases"/>
    <property type="match status" value="1"/>
</dbReference>
<dbReference type="PANTHER" id="PTHR43798">
    <property type="entry name" value="MONOACYLGLYCEROL LIPASE"/>
    <property type="match status" value="1"/>
</dbReference>
<evidence type="ECO:0000313" key="2">
    <source>
        <dbReference type="EMBL" id="WGW11655.1"/>
    </source>
</evidence>
<dbReference type="Gene3D" id="3.40.50.1820">
    <property type="entry name" value="alpha/beta hydrolase"/>
    <property type="match status" value="1"/>
</dbReference>
<keyword evidence="3" id="KW-1185">Reference proteome</keyword>
<feature type="domain" description="AB hydrolase-1" evidence="1">
    <location>
        <begin position="1"/>
        <end position="236"/>
    </location>
</feature>
<dbReference type="InterPro" id="IPR050266">
    <property type="entry name" value="AB_hydrolase_sf"/>
</dbReference>
<keyword evidence="2" id="KW-0378">Hydrolase</keyword>
<dbReference type="Proteomes" id="UP001209083">
    <property type="component" value="Chromosome"/>
</dbReference>
<dbReference type="Pfam" id="PF12697">
    <property type="entry name" value="Abhydrolase_6"/>
    <property type="match status" value="1"/>
</dbReference>
<name>A0ABY8QRM0_9MICO</name>
<gene>
    <name evidence="2" type="ORF">LWF01_16415</name>
</gene>
<protein>
    <submittedName>
        <fullName evidence="2">Alpha/beta hydrolase</fullName>
    </submittedName>
</protein>
<dbReference type="InterPro" id="IPR000073">
    <property type="entry name" value="AB_hydrolase_1"/>
</dbReference>